<evidence type="ECO:0000256" key="13">
    <source>
        <dbReference type="PIRNR" id="PIRNR005567"/>
    </source>
</evidence>
<dbReference type="InterPro" id="IPR001680">
    <property type="entry name" value="WD40_rpt"/>
</dbReference>
<evidence type="ECO:0000256" key="12">
    <source>
        <dbReference type="ARBA" id="ARBA00025536"/>
    </source>
</evidence>
<comment type="subunit">
    <text evidence="13">Oligomeric complex that consists of at least the alpha, beta, beta', gamma, delta, epsilon and zeta subunits.</text>
</comment>
<dbReference type="GO" id="GO:0000139">
    <property type="term" value="C:Golgi membrane"/>
    <property type="evidence" value="ECO:0007669"/>
    <property type="project" value="UniProtKB-SubCell"/>
</dbReference>
<dbReference type="PROSITE" id="PS50294">
    <property type="entry name" value="WD_REPEATS_REGION"/>
    <property type="match status" value="4"/>
</dbReference>
<dbReference type="CDD" id="cd00200">
    <property type="entry name" value="WD40"/>
    <property type="match status" value="1"/>
</dbReference>
<dbReference type="GO" id="GO:0006890">
    <property type="term" value="P:retrograde vesicle-mediated transport, Golgi to endoplasmic reticulum"/>
    <property type="evidence" value="ECO:0007669"/>
    <property type="project" value="TreeGrafter"/>
</dbReference>
<name>A0A7S1TH96_9RHOD</name>
<feature type="repeat" description="WD" evidence="14">
    <location>
        <begin position="225"/>
        <end position="266"/>
    </location>
</feature>
<dbReference type="AlphaFoldDB" id="A0A7S1TH96"/>
<evidence type="ECO:0000259" key="15">
    <source>
        <dbReference type="Pfam" id="PF04053"/>
    </source>
</evidence>
<keyword evidence="8 13" id="KW-0653">Protein transport</keyword>
<sequence>MPLRLDIKKLLNARSERVKCVDIHPTEPWVLSALYDGNVYIYDYSTQAVAKSFEVCEQPVRCAKFIARKQWVVCGSDDMVIRVYNYNTMEKVKMFEAHMDYIRSLSVHPSLPYLLSASDDMLIKLWDWEKGWVNTAVFEGHSHYVMNVVFNPKDSNTFASASLDHTVKVWNLSSPVPNFTLEGHEKGVNCLDYYPGPDKPYLVTGGDDKLVKVWDYQTKACVQTLEAHDHNISCVLFLPDRPLILSGSEDGAVNLWHSNTYRLEQSLNYALDRCWSASAMKGTNTVSLGFDNGSVVIRLGKDTPTASMDSTGKVIIAKHNEVFTLNVRNADASGIMDGERLAVPVKDFGSIEIYPQKLEHSPNGRFVSVYGDGEYIIYTAVAWRNKSYGAADEVVWDSSVGEYATRVGSNDIRVFNKSFVERSALRPAFPVEEMYGGACLGLRAADFIVFFDWETLELIQRIDVVAQQVFWSDAANLVIITSETCFYMLKFNRDVVDAKLEANRGSLGPDGAEGSFEPLHEFGEKVSTGKWVGDCFVYCNSSNRLNYCVGSEVSTLFHLDRPLYLLGYLPKENRLYLVDKESNVITYQLLLSVLEYKTAVVRGDMSVAQSLVENIPKSEHNKLARFLESQGLKKDALAIATDPDYRCDLAIGLGEMDTAVTIARQFPSESKWRQLGTLAVSEGDFVLAEECMKESNDLSGLATMYSSQGNRQGLEELAKMASVSRRLNVAFMCHFMLNNLSQCLDLLIESGRIAEAAIFARTYIPSHLKNVVGLWKSDLRKSGNVRVADAIADPAEHKQYFPDIEEALHLEEVVASRAAKVSEMSASDYRKVMAEEIFSRSEACVEENRPNGLGTS</sequence>
<dbReference type="GO" id="GO:0030126">
    <property type="term" value="C:COPI vesicle coat"/>
    <property type="evidence" value="ECO:0007669"/>
    <property type="project" value="TreeGrafter"/>
</dbReference>
<evidence type="ECO:0000256" key="7">
    <source>
        <dbReference type="ARBA" id="ARBA00022892"/>
    </source>
</evidence>
<feature type="domain" description="COPA/B TPR" evidence="16">
    <location>
        <begin position="596"/>
        <end position="776"/>
    </location>
</feature>
<evidence type="ECO:0000256" key="3">
    <source>
        <dbReference type="ARBA" id="ARBA00022448"/>
    </source>
</evidence>
<dbReference type="CDD" id="cd22947">
    <property type="entry name" value="Coatomer_WDAD_beta-like"/>
    <property type="match status" value="1"/>
</dbReference>
<dbReference type="InterPro" id="IPR056176">
    <property type="entry name" value="TPR_COPA_B"/>
</dbReference>
<evidence type="ECO:0000256" key="8">
    <source>
        <dbReference type="ARBA" id="ARBA00022927"/>
    </source>
</evidence>
<evidence type="ECO:0000313" key="17">
    <source>
        <dbReference type="EMBL" id="CAD9234615.1"/>
    </source>
</evidence>
<dbReference type="FunFam" id="2.130.10.10:FF:000016">
    <property type="entry name" value="Coatomer alpha subunit, putative"/>
    <property type="match status" value="1"/>
</dbReference>
<feature type="repeat" description="WD" evidence="14">
    <location>
        <begin position="138"/>
        <end position="174"/>
    </location>
</feature>
<dbReference type="InterPro" id="IPR006692">
    <property type="entry name" value="Beta-prop_COPA/B_2nd"/>
</dbReference>
<dbReference type="SUPFAM" id="SSF50978">
    <property type="entry name" value="WD40 repeat-like"/>
    <property type="match status" value="2"/>
</dbReference>
<keyword evidence="11 13" id="KW-0968">Cytoplasmic vesicle</keyword>
<dbReference type="PROSITE" id="PS50082">
    <property type="entry name" value="WD_REPEATS_2"/>
    <property type="match status" value="5"/>
</dbReference>
<dbReference type="InterPro" id="IPR015943">
    <property type="entry name" value="WD40/YVTN_repeat-like_dom_sf"/>
</dbReference>
<dbReference type="GO" id="GO:0005198">
    <property type="term" value="F:structural molecule activity"/>
    <property type="evidence" value="ECO:0007669"/>
    <property type="project" value="UniProtKB-UniRule"/>
</dbReference>
<evidence type="ECO:0000256" key="6">
    <source>
        <dbReference type="ARBA" id="ARBA00022737"/>
    </source>
</evidence>
<organism evidence="17">
    <name type="scientific">Compsopogon caeruleus</name>
    <dbReference type="NCBI Taxonomy" id="31354"/>
    <lineage>
        <taxon>Eukaryota</taxon>
        <taxon>Rhodophyta</taxon>
        <taxon>Compsopogonophyceae</taxon>
        <taxon>Compsopogonales</taxon>
        <taxon>Compsopogonaceae</taxon>
        <taxon>Compsopogon</taxon>
    </lineage>
</organism>
<dbReference type="EMBL" id="HBGH01012082">
    <property type="protein sequence ID" value="CAD9234615.1"/>
    <property type="molecule type" value="Transcribed_RNA"/>
</dbReference>
<gene>
    <name evidence="17" type="ORF">CCAE0312_LOCUS6704</name>
</gene>
<dbReference type="InterPro" id="IPR016453">
    <property type="entry name" value="COPB2"/>
</dbReference>
<evidence type="ECO:0000256" key="2">
    <source>
        <dbReference type="ARBA" id="ARBA00010844"/>
    </source>
</evidence>
<dbReference type="GO" id="GO:0006888">
    <property type="term" value="P:endoplasmic reticulum to Golgi vesicle-mediated transport"/>
    <property type="evidence" value="ECO:0007669"/>
    <property type="project" value="TreeGrafter"/>
</dbReference>
<evidence type="ECO:0000256" key="11">
    <source>
        <dbReference type="ARBA" id="ARBA00023329"/>
    </source>
</evidence>
<dbReference type="Pfam" id="PF04053">
    <property type="entry name" value="B-prop_COPA_B_2nd"/>
    <property type="match status" value="1"/>
</dbReference>
<keyword evidence="9 13" id="KW-0333">Golgi apparatus</keyword>
<proteinExistence type="inferred from homology"/>
<evidence type="ECO:0000256" key="5">
    <source>
        <dbReference type="ARBA" id="ARBA00022574"/>
    </source>
</evidence>
<evidence type="ECO:0000256" key="10">
    <source>
        <dbReference type="ARBA" id="ARBA00023136"/>
    </source>
</evidence>
<comment type="similarity">
    <text evidence="2 13">Belongs to the WD repeat COPB2 family.</text>
</comment>
<evidence type="ECO:0000256" key="1">
    <source>
        <dbReference type="ARBA" id="ARBA00004347"/>
    </source>
</evidence>
<protein>
    <recommendedName>
        <fullName evidence="13">Coatomer subunit beta'</fullName>
    </recommendedName>
</protein>
<evidence type="ECO:0000259" key="16">
    <source>
        <dbReference type="Pfam" id="PF23953"/>
    </source>
</evidence>
<dbReference type="Gene3D" id="1.25.40.470">
    <property type="match status" value="1"/>
</dbReference>
<keyword evidence="6" id="KW-0677">Repeat</keyword>
<accession>A0A7S1TH96</accession>
<dbReference type="InterPro" id="IPR036322">
    <property type="entry name" value="WD40_repeat_dom_sf"/>
</dbReference>
<dbReference type="Gene3D" id="2.130.10.10">
    <property type="entry name" value="YVTN repeat-like/Quinoprotein amine dehydrogenase"/>
    <property type="match status" value="1"/>
</dbReference>
<comment type="subcellular location">
    <subcellularLocation>
        <location evidence="1 13">Cytoplasmic vesicle</location>
        <location evidence="1 13">COPI-coated vesicle membrane</location>
        <topology evidence="1 13">Peripheral membrane protein</topology>
        <orientation evidence="1 13">Cytoplasmic side</orientation>
    </subcellularLocation>
    <subcellularLocation>
        <location evidence="13">Golgi apparatus membrane</location>
        <topology evidence="13">Peripheral membrane protein</topology>
        <orientation evidence="13">Cytoplasmic side</orientation>
    </subcellularLocation>
    <text evidence="13">The coatomer is cytoplasmic or polymerized on the cytoplasmic side of the Golgi, as well as on the vesicles/buds originating from it.</text>
</comment>
<dbReference type="PANTHER" id="PTHR19876:SF2">
    <property type="entry name" value="COATOMER SUBUNIT BETA"/>
    <property type="match status" value="1"/>
</dbReference>
<feature type="repeat" description="WD" evidence="14">
    <location>
        <begin position="11"/>
        <end position="52"/>
    </location>
</feature>
<evidence type="ECO:0000256" key="4">
    <source>
        <dbReference type="ARBA" id="ARBA00022490"/>
    </source>
</evidence>
<keyword evidence="10 13" id="KW-0472">Membrane</keyword>
<feature type="repeat" description="WD" evidence="14">
    <location>
        <begin position="95"/>
        <end position="127"/>
    </location>
</feature>
<dbReference type="Pfam" id="PF00400">
    <property type="entry name" value="WD40"/>
    <property type="match status" value="6"/>
</dbReference>
<dbReference type="GO" id="GO:0006891">
    <property type="term" value="P:intra-Golgi vesicle-mediated transport"/>
    <property type="evidence" value="ECO:0007669"/>
    <property type="project" value="TreeGrafter"/>
</dbReference>
<dbReference type="PANTHER" id="PTHR19876">
    <property type="entry name" value="COATOMER"/>
    <property type="match status" value="1"/>
</dbReference>
<evidence type="ECO:0000256" key="9">
    <source>
        <dbReference type="ARBA" id="ARBA00023034"/>
    </source>
</evidence>
<dbReference type="InterPro" id="IPR050844">
    <property type="entry name" value="Coatomer_complex_subunit"/>
</dbReference>
<dbReference type="PIRSF" id="PIRSF005567">
    <property type="entry name" value="Coatomer_beta'_subunit"/>
    <property type="match status" value="1"/>
</dbReference>
<feature type="repeat" description="WD" evidence="14">
    <location>
        <begin position="181"/>
        <end position="224"/>
    </location>
</feature>
<dbReference type="Pfam" id="PF23953">
    <property type="entry name" value="TPR_COPA_B"/>
    <property type="match status" value="1"/>
</dbReference>
<comment type="function">
    <text evidence="12 13">The coatomer is a cytosolic protein complex that binds to dilysine motifs and reversibly associates with Golgi non-clathrin-coated vesicles, which further mediate biosynthetic protein transport from the ER, via the Golgi up to the trans Golgi network. Coatomer complex is required for budding from Golgi membranes, and is essential for the retrograde Golgi-to-ER transport of dilysine-tagged proteins.</text>
</comment>
<dbReference type="FunFam" id="1.25.40.470:FF:000001">
    <property type="entry name" value="Coatomer subunit beta"/>
    <property type="match status" value="1"/>
</dbReference>
<keyword evidence="3 13" id="KW-0813">Transport</keyword>
<keyword evidence="7 13" id="KW-0931">ER-Golgi transport</keyword>
<dbReference type="SMART" id="SM00320">
    <property type="entry name" value="WD40"/>
    <property type="match status" value="6"/>
</dbReference>
<keyword evidence="4 13" id="KW-0963">Cytoplasm</keyword>
<dbReference type="InterPro" id="IPR020472">
    <property type="entry name" value="WD40_PAC1"/>
</dbReference>
<keyword evidence="5 14" id="KW-0853">WD repeat</keyword>
<evidence type="ECO:0000256" key="14">
    <source>
        <dbReference type="PROSITE-ProRule" id="PRU00221"/>
    </source>
</evidence>
<dbReference type="PRINTS" id="PR00320">
    <property type="entry name" value="GPROTEINBRPT"/>
</dbReference>
<feature type="domain" description="COPA/B second beta-propeller" evidence="15">
    <location>
        <begin position="319"/>
        <end position="579"/>
    </location>
</feature>
<reference evidence="17" key="1">
    <citation type="submission" date="2021-01" db="EMBL/GenBank/DDBJ databases">
        <authorList>
            <person name="Corre E."/>
            <person name="Pelletier E."/>
            <person name="Niang G."/>
            <person name="Scheremetjew M."/>
            <person name="Finn R."/>
            <person name="Kale V."/>
            <person name="Holt S."/>
            <person name="Cochrane G."/>
            <person name="Meng A."/>
            <person name="Brown T."/>
            <person name="Cohen L."/>
        </authorList>
    </citation>
    <scope>NUCLEOTIDE SEQUENCE</scope>
    <source>
        <strain evidence="17">SAG 36.94</strain>
    </source>
</reference>
<dbReference type="GO" id="GO:0006886">
    <property type="term" value="P:intracellular protein transport"/>
    <property type="evidence" value="ECO:0007669"/>
    <property type="project" value="UniProtKB-UniRule"/>
</dbReference>